<evidence type="ECO:0000256" key="3">
    <source>
        <dbReference type="ARBA" id="ARBA00022960"/>
    </source>
</evidence>
<dbReference type="GO" id="GO:0005886">
    <property type="term" value="C:plasma membrane"/>
    <property type="evidence" value="ECO:0007669"/>
    <property type="project" value="TreeGrafter"/>
</dbReference>
<evidence type="ECO:0000259" key="6">
    <source>
        <dbReference type="Pfam" id="PF04085"/>
    </source>
</evidence>
<proteinExistence type="inferred from homology"/>
<dbReference type="InterPro" id="IPR055342">
    <property type="entry name" value="MreC_beta-barrel_core"/>
</dbReference>
<keyword evidence="5" id="KW-0175">Coiled coil</keyword>
<dbReference type="Proteomes" id="UP000192520">
    <property type="component" value="Unassembled WGS sequence"/>
</dbReference>
<feature type="coiled-coil region" evidence="5">
    <location>
        <begin position="78"/>
        <end position="105"/>
    </location>
</feature>
<sequence length="269" mass="29627">MQFIFWAYHMRRQFFWLLLAALFLNFFDRTIGLGGLKKRVHWLVIPLQKGMVASGVKLSENVGFLLDLPVVYRENRRLRAEIINYQKMELENEELRRENASLRQQLGAAEAPTPKIAPVSVLGILQRDNEDFLVVAADGVRGNVLVLGKMLIGEMVSISGDRALVRTIYSPNSRVAASVFTDEGVVGGLAEGKNACEVFLTKVLADSKIKKGDLVVTSGMGGKFPAGLIIGKIEEVSVDEEGIYQSARLGAGWKMGELTTIFALRGLAD</sequence>
<reference evidence="8" key="1">
    <citation type="submission" date="2017-03" db="EMBL/GenBank/DDBJ databases">
        <title>Novel pathways for hydrocarbon cycling and metabolic interdependencies in hydrothermal sediment communities.</title>
        <authorList>
            <person name="Dombrowski N."/>
            <person name="Seitz K."/>
            <person name="Teske A."/>
            <person name="Baker B."/>
        </authorList>
    </citation>
    <scope>NUCLEOTIDE SEQUENCE [LARGE SCALE GENOMIC DNA]</scope>
</reference>
<evidence type="ECO:0000256" key="5">
    <source>
        <dbReference type="SAM" id="Coils"/>
    </source>
</evidence>
<dbReference type="PANTHER" id="PTHR34138">
    <property type="entry name" value="CELL SHAPE-DETERMINING PROTEIN MREC"/>
    <property type="match status" value="1"/>
</dbReference>
<comment type="similarity">
    <text evidence="1">Belongs to the MreC family.</text>
</comment>
<evidence type="ECO:0000256" key="2">
    <source>
        <dbReference type="ARBA" id="ARBA00013855"/>
    </source>
</evidence>
<dbReference type="InterPro" id="IPR007221">
    <property type="entry name" value="MreC"/>
</dbReference>
<protein>
    <recommendedName>
        <fullName evidence="2">Cell shape-determining protein MreC</fullName>
    </recommendedName>
    <alternativeName>
        <fullName evidence="4">Cell shape protein MreC</fullName>
    </alternativeName>
</protein>
<dbReference type="InterPro" id="IPR042175">
    <property type="entry name" value="Cell/Rod_MreC_2"/>
</dbReference>
<feature type="domain" description="Rod shape-determining protein MreC beta-barrel core" evidence="6">
    <location>
        <begin position="137"/>
        <end position="260"/>
    </location>
</feature>
<evidence type="ECO:0000256" key="1">
    <source>
        <dbReference type="ARBA" id="ARBA00009369"/>
    </source>
</evidence>
<name>A0A1W9NXA1_UNCC3</name>
<dbReference type="PANTHER" id="PTHR34138:SF1">
    <property type="entry name" value="CELL SHAPE-DETERMINING PROTEIN MREC"/>
    <property type="match status" value="1"/>
</dbReference>
<organism evidence="7 8">
    <name type="scientific">candidate division CPR3 bacterium 4484_211</name>
    <dbReference type="NCBI Taxonomy" id="1968527"/>
    <lineage>
        <taxon>Bacteria</taxon>
        <taxon>Bacteria division CPR3</taxon>
    </lineage>
</organism>
<evidence type="ECO:0000313" key="8">
    <source>
        <dbReference type="Proteomes" id="UP000192520"/>
    </source>
</evidence>
<dbReference type="STRING" id="1968527.B5M47_03465"/>
<dbReference type="InterPro" id="IPR042177">
    <property type="entry name" value="Cell/Rod_1"/>
</dbReference>
<dbReference type="GO" id="GO:0008360">
    <property type="term" value="P:regulation of cell shape"/>
    <property type="evidence" value="ECO:0007669"/>
    <property type="project" value="UniProtKB-KW"/>
</dbReference>
<dbReference type="Gene3D" id="2.40.10.340">
    <property type="entry name" value="Rod shape-determining protein MreC, domain 1"/>
    <property type="match status" value="1"/>
</dbReference>
<evidence type="ECO:0000256" key="4">
    <source>
        <dbReference type="ARBA" id="ARBA00032089"/>
    </source>
</evidence>
<accession>A0A1W9NXA1</accession>
<comment type="caution">
    <text evidence="7">The sequence shown here is derived from an EMBL/GenBank/DDBJ whole genome shotgun (WGS) entry which is preliminary data.</text>
</comment>
<evidence type="ECO:0000313" key="7">
    <source>
        <dbReference type="EMBL" id="OQX50699.1"/>
    </source>
</evidence>
<dbReference type="EMBL" id="MZGJ01000024">
    <property type="protein sequence ID" value="OQX50699.1"/>
    <property type="molecule type" value="Genomic_DNA"/>
</dbReference>
<dbReference type="Gene3D" id="2.40.10.350">
    <property type="entry name" value="Rod shape-determining protein MreC, domain 2"/>
    <property type="match status" value="1"/>
</dbReference>
<gene>
    <name evidence="7" type="ORF">B5M47_03465</name>
</gene>
<dbReference type="Pfam" id="PF04085">
    <property type="entry name" value="MreC"/>
    <property type="match status" value="1"/>
</dbReference>
<dbReference type="AlphaFoldDB" id="A0A1W9NXA1"/>
<keyword evidence="3" id="KW-0133">Cell shape</keyword>